<dbReference type="EMBL" id="AP021853">
    <property type="protein sequence ID" value="BBN97507.1"/>
    <property type="molecule type" value="Genomic_DNA"/>
</dbReference>
<dbReference type="AlphaFoldDB" id="A0A5K7WT39"/>
<organism evidence="2 3">
    <name type="scientific">Sporolactobacillus terrae</name>
    <dbReference type="NCBI Taxonomy" id="269673"/>
    <lineage>
        <taxon>Bacteria</taxon>
        <taxon>Bacillati</taxon>
        <taxon>Bacillota</taxon>
        <taxon>Bacilli</taxon>
        <taxon>Bacillales</taxon>
        <taxon>Sporolactobacillaceae</taxon>
        <taxon>Sporolactobacillus</taxon>
    </lineage>
</organism>
<name>A0A5K7WT39_9BACL</name>
<proteinExistence type="predicted"/>
<gene>
    <name evidence="2" type="ORF">St703_02120</name>
</gene>
<evidence type="ECO:0000313" key="2">
    <source>
        <dbReference type="EMBL" id="BBN97507.1"/>
    </source>
</evidence>
<evidence type="ECO:0000313" key="3">
    <source>
        <dbReference type="Proteomes" id="UP000326951"/>
    </source>
</evidence>
<accession>A0A5K7WT39</accession>
<reference evidence="2 3" key="1">
    <citation type="submission" date="2019-09" db="EMBL/GenBank/DDBJ databases">
        <title>Complete genome sequence of Sporolactobacillus terrae 70-3.</title>
        <authorList>
            <person name="Tanaka N."/>
            <person name="Shiwa Y."/>
            <person name="Fujita N."/>
            <person name="Tanasupawat S."/>
        </authorList>
    </citation>
    <scope>NUCLEOTIDE SEQUENCE [LARGE SCALE GENOMIC DNA]</scope>
    <source>
        <strain evidence="2 3">70-3</strain>
    </source>
</reference>
<protein>
    <submittedName>
        <fullName evidence="2">Uncharacterized protein</fullName>
    </submittedName>
</protein>
<sequence length="51" mass="6053">MPVSEMLARISSKELTEWKAYYKIKEDMQKEEERKMQAKYGKHNKSTTLGT</sequence>
<feature type="region of interest" description="Disordered" evidence="1">
    <location>
        <begin position="32"/>
        <end position="51"/>
    </location>
</feature>
<evidence type="ECO:0000256" key="1">
    <source>
        <dbReference type="SAM" id="MobiDB-lite"/>
    </source>
</evidence>
<dbReference type="Proteomes" id="UP000326951">
    <property type="component" value="Chromosome"/>
</dbReference>
<dbReference type="RefSeq" id="WP_172968925.1">
    <property type="nucleotide sequence ID" value="NZ_AP021853.1"/>
</dbReference>